<proteinExistence type="predicted"/>
<dbReference type="EMBL" id="JBBPFD010000667">
    <property type="protein sequence ID" value="KAK7877879.1"/>
    <property type="molecule type" value="Genomic_DNA"/>
</dbReference>
<feature type="non-terminal residue" evidence="2">
    <location>
        <position position="57"/>
    </location>
</feature>
<keyword evidence="3" id="KW-1185">Reference proteome</keyword>
<organism evidence="2 3">
    <name type="scientific">Mugilogobius chulae</name>
    <name type="common">yellowstripe goby</name>
    <dbReference type="NCBI Taxonomy" id="88201"/>
    <lineage>
        <taxon>Eukaryota</taxon>
        <taxon>Metazoa</taxon>
        <taxon>Chordata</taxon>
        <taxon>Craniata</taxon>
        <taxon>Vertebrata</taxon>
        <taxon>Euteleostomi</taxon>
        <taxon>Actinopterygii</taxon>
        <taxon>Neopterygii</taxon>
        <taxon>Teleostei</taxon>
        <taxon>Neoteleostei</taxon>
        <taxon>Acanthomorphata</taxon>
        <taxon>Gobiaria</taxon>
        <taxon>Gobiiformes</taxon>
        <taxon>Gobioidei</taxon>
        <taxon>Gobiidae</taxon>
        <taxon>Gobionellinae</taxon>
        <taxon>Mugilogobius</taxon>
    </lineage>
</organism>
<accession>A0AAW0MIF2</accession>
<reference evidence="3" key="1">
    <citation type="submission" date="2024-04" db="EMBL/GenBank/DDBJ databases">
        <title>Salinicola lusitanus LLJ914,a marine bacterium isolated from the Okinawa Trough.</title>
        <authorList>
            <person name="Li J."/>
        </authorList>
    </citation>
    <scope>NUCLEOTIDE SEQUENCE [LARGE SCALE GENOMIC DNA]</scope>
</reference>
<comment type="caution">
    <text evidence="2">The sequence shown here is derived from an EMBL/GenBank/DDBJ whole genome shotgun (WGS) entry which is preliminary data.</text>
</comment>
<protein>
    <submittedName>
        <fullName evidence="2">Uncharacterized protein</fullName>
    </submittedName>
</protein>
<evidence type="ECO:0000313" key="3">
    <source>
        <dbReference type="Proteomes" id="UP001460270"/>
    </source>
</evidence>
<name>A0AAW0MIF2_9GOBI</name>
<evidence type="ECO:0000256" key="1">
    <source>
        <dbReference type="SAM" id="MobiDB-lite"/>
    </source>
</evidence>
<dbReference type="Proteomes" id="UP001460270">
    <property type="component" value="Unassembled WGS sequence"/>
</dbReference>
<feature type="non-terminal residue" evidence="2">
    <location>
        <position position="1"/>
    </location>
</feature>
<dbReference type="AlphaFoldDB" id="A0AAW0MIF2"/>
<gene>
    <name evidence="2" type="ORF">WMY93_031466</name>
</gene>
<sequence>PDTSQESPLPWSLAGDGKGYEACLSKPSGKDGEKILSMMRSGSSEDETASGGVKLKL</sequence>
<evidence type="ECO:0000313" key="2">
    <source>
        <dbReference type="EMBL" id="KAK7877879.1"/>
    </source>
</evidence>
<feature type="region of interest" description="Disordered" evidence="1">
    <location>
        <begin position="1"/>
        <end position="34"/>
    </location>
</feature>